<protein>
    <recommendedName>
        <fullName evidence="9">Flagellar M-ring protein</fullName>
    </recommendedName>
</protein>
<keyword evidence="4" id="KW-1003">Cell membrane</keyword>
<dbReference type="Pfam" id="PF08345">
    <property type="entry name" value="YscJ_FliF_C"/>
    <property type="match status" value="1"/>
</dbReference>
<keyword evidence="14" id="KW-0282">Flagellum</keyword>
<reference evidence="14 15" key="1">
    <citation type="submission" date="2016-10" db="EMBL/GenBank/DDBJ databases">
        <authorList>
            <person name="de Groot N.N."/>
        </authorList>
    </citation>
    <scope>NUCLEOTIDE SEQUENCE [LARGE SCALE GENOMIC DNA]</scope>
    <source>
        <strain evidence="14 15">AA1</strain>
    </source>
</reference>
<dbReference type="PANTHER" id="PTHR30046">
    <property type="entry name" value="FLAGELLAR M-RING PROTEIN"/>
    <property type="match status" value="1"/>
</dbReference>
<evidence type="ECO:0000256" key="9">
    <source>
        <dbReference type="PIRNR" id="PIRNR004862"/>
    </source>
</evidence>
<dbReference type="PANTHER" id="PTHR30046:SF0">
    <property type="entry name" value="FLAGELLAR M-RING PROTEIN"/>
    <property type="match status" value="1"/>
</dbReference>
<evidence type="ECO:0000256" key="2">
    <source>
        <dbReference type="ARBA" id="ARBA00004651"/>
    </source>
</evidence>
<comment type="similarity">
    <text evidence="3 9">Belongs to the FliF family.</text>
</comment>
<dbReference type="GO" id="GO:0009431">
    <property type="term" value="C:bacterial-type flagellum basal body, MS ring"/>
    <property type="evidence" value="ECO:0007669"/>
    <property type="project" value="InterPro"/>
</dbReference>
<dbReference type="GO" id="GO:0005886">
    <property type="term" value="C:plasma membrane"/>
    <property type="evidence" value="ECO:0007669"/>
    <property type="project" value="UniProtKB-SubCell"/>
</dbReference>
<dbReference type="InterPro" id="IPR043427">
    <property type="entry name" value="YscJ/FliF"/>
</dbReference>
<evidence type="ECO:0000256" key="11">
    <source>
        <dbReference type="SAM" id="Phobius"/>
    </source>
</evidence>
<evidence type="ECO:0000313" key="15">
    <source>
        <dbReference type="Proteomes" id="UP000198870"/>
    </source>
</evidence>
<sequence length="522" mass="58243">MFQFFEQIRDILAKMPLSRKIAVGALLFVVISLFAGIILWSNMVVYRSLYSGLSPEDASQVVTRLKELKIPYKLEAGGSGVSVPEDKLYDLRLSMAAEGLPKGAGVGFEIFNKTEFGTTEFVQKLNFQRALQGELARTIREIEEVRDARVLIVMPKDSVFVEESKPPSASVLLKLRKTLPQSQVDAIVHLVASSVEDLTPDRVTVVDSRGKILSSGTPEDADKQLLNSQLSYKLAYERNVTQRIQSMLERIVGQGKCIVRVTVDMDFSRVDVSEELFDPDGQVVRSRQNVAEKSDKTNLGPDKISSVNPLADLDPNRKTESKQRSDDTVNYEISRTTRRTTRPLGEVTRLSVAAVLDGTYTIETAEDGTRSRKYNPRTPEEMKLFSTIVRQAMGYSADREDQVSVESMPFTMDEGWELEQPPATGVDKLVNDYGKIGLNLLAILLVFLFVVRPLIRTLREVNEKEVDELFEEDDDGVTVSIGGDAQGDGVLRDGTPQERAMRLVREDVDKAANIIKGWLGEE</sequence>
<dbReference type="InterPro" id="IPR013556">
    <property type="entry name" value="Flag_M-ring_C"/>
</dbReference>
<dbReference type="EMBL" id="FMUX01000022">
    <property type="protein sequence ID" value="SCY80683.1"/>
    <property type="molecule type" value="Genomic_DNA"/>
</dbReference>
<evidence type="ECO:0000256" key="7">
    <source>
        <dbReference type="ARBA" id="ARBA00023136"/>
    </source>
</evidence>
<organism evidence="14 15">
    <name type="scientific">Desulfoluna spongiiphila</name>
    <dbReference type="NCBI Taxonomy" id="419481"/>
    <lineage>
        <taxon>Bacteria</taxon>
        <taxon>Pseudomonadati</taxon>
        <taxon>Thermodesulfobacteriota</taxon>
        <taxon>Desulfobacteria</taxon>
        <taxon>Desulfobacterales</taxon>
        <taxon>Desulfolunaceae</taxon>
        <taxon>Desulfoluna</taxon>
    </lineage>
</organism>
<keyword evidence="15" id="KW-1185">Reference proteome</keyword>
<feature type="compositionally biased region" description="Basic and acidic residues" evidence="10">
    <location>
        <begin position="314"/>
        <end position="327"/>
    </location>
</feature>
<dbReference type="InterPro" id="IPR006182">
    <property type="entry name" value="FliF_N_dom"/>
</dbReference>
<keyword evidence="14" id="KW-0966">Cell projection</keyword>
<dbReference type="InterPro" id="IPR000067">
    <property type="entry name" value="FlgMring_FliF"/>
</dbReference>
<evidence type="ECO:0000256" key="3">
    <source>
        <dbReference type="ARBA" id="ARBA00007971"/>
    </source>
</evidence>
<keyword evidence="6 11" id="KW-1133">Transmembrane helix</keyword>
<dbReference type="STRING" id="419481.SAMN05216233_122123"/>
<keyword evidence="8 9" id="KW-0975">Bacterial flagellum</keyword>
<evidence type="ECO:0000259" key="13">
    <source>
        <dbReference type="Pfam" id="PF08345"/>
    </source>
</evidence>
<name>A0A1G5IX84_9BACT</name>
<keyword evidence="14" id="KW-0969">Cilium</keyword>
<dbReference type="PRINTS" id="PR01009">
    <property type="entry name" value="FLGMRINGFLIF"/>
</dbReference>
<feature type="domain" description="Flagellar M-ring C-terminal" evidence="13">
    <location>
        <begin position="248"/>
        <end position="410"/>
    </location>
</feature>
<dbReference type="Proteomes" id="UP000198870">
    <property type="component" value="Unassembled WGS sequence"/>
</dbReference>
<comment type="function">
    <text evidence="9">The M ring may be actively involved in energy transduction.</text>
</comment>
<feature type="region of interest" description="Disordered" evidence="10">
    <location>
        <begin position="289"/>
        <end position="330"/>
    </location>
</feature>
<evidence type="ECO:0000256" key="10">
    <source>
        <dbReference type="SAM" id="MobiDB-lite"/>
    </source>
</evidence>
<evidence type="ECO:0000256" key="8">
    <source>
        <dbReference type="ARBA" id="ARBA00023143"/>
    </source>
</evidence>
<keyword evidence="7 11" id="KW-0472">Membrane</keyword>
<dbReference type="InterPro" id="IPR045851">
    <property type="entry name" value="AMP-bd_C_sf"/>
</dbReference>
<dbReference type="AlphaFoldDB" id="A0A1G5IX84"/>
<feature type="domain" description="Flagellar M-ring N-terminal" evidence="12">
    <location>
        <begin position="46"/>
        <end position="214"/>
    </location>
</feature>
<evidence type="ECO:0000256" key="4">
    <source>
        <dbReference type="ARBA" id="ARBA00022475"/>
    </source>
</evidence>
<dbReference type="Pfam" id="PF01514">
    <property type="entry name" value="YscJ_FliF"/>
    <property type="match status" value="1"/>
</dbReference>
<dbReference type="PIRSF" id="PIRSF004862">
    <property type="entry name" value="FliF"/>
    <property type="match status" value="1"/>
</dbReference>
<evidence type="ECO:0000256" key="1">
    <source>
        <dbReference type="ARBA" id="ARBA00004117"/>
    </source>
</evidence>
<feature type="transmembrane region" description="Helical" evidence="11">
    <location>
        <begin position="21"/>
        <end position="40"/>
    </location>
</feature>
<comment type="subcellular location">
    <subcellularLocation>
        <location evidence="1 9">Bacterial flagellum basal body</location>
    </subcellularLocation>
    <subcellularLocation>
        <location evidence="2">Cell membrane</location>
        <topology evidence="2">Multi-pass membrane protein</topology>
    </subcellularLocation>
</comment>
<dbReference type="OrthoDB" id="9807026at2"/>
<evidence type="ECO:0000313" key="14">
    <source>
        <dbReference type="EMBL" id="SCY80683.1"/>
    </source>
</evidence>
<gene>
    <name evidence="14" type="ORF">SAMN05216233_122123</name>
</gene>
<accession>A0A1G5IX84</accession>
<evidence type="ECO:0000256" key="6">
    <source>
        <dbReference type="ARBA" id="ARBA00022989"/>
    </source>
</evidence>
<dbReference type="GO" id="GO:0071973">
    <property type="term" value="P:bacterial-type flagellum-dependent cell motility"/>
    <property type="evidence" value="ECO:0007669"/>
    <property type="project" value="InterPro"/>
</dbReference>
<dbReference type="GO" id="GO:0003774">
    <property type="term" value="F:cytoskeletal motor activity"/>
    <property type="evidence" value="ECO:0007669"/>
    <property type="project" value="InterPro"/>
</dbReference>
<feature type="transmembrane region" description="Helical" evidence="11">
    <location>
        <begin position="436"/>
        <end position="455"/>
    </location>
</feature>
<proteinExistence type="inferred from homology"/>
<evidence type="ECO:0000259" key="12">
    <source>
        <dbReference type="Pfam" id="PF01514"/>
    </source>
</evidence>
<dbReference type="Gene3D" id="3.30.300.30">
    <property type="match status" value="1"/>
</dbReference>
<dbReference type="NCBIfam" id="TIGR00206">
    <property type="entry name" value="fliF"/>
    <property type="match status" value="1"/>
</dbReference>
<evidence type="ECO:0000256" key="5">
    <source>
        <dbReference type="ARBA" id="ARBA00022692"/>
    </source>
</evidence>
<dbReference type="RefSeq" id="WP_092214476.1">
    <property type="nucleotide sequence ID" value="NZ_FMUX01000022.1"/>
</dbReference>
<keyword evidence="5 11" id="KW-0812">Transmembrane</keyword>